<evidence type="ECO:0000313" key="2">
    <source>
        <dbReference type="EMBL" id="MFD0997974.1"/>
    </source>
</evidence>
<dbReference type="SUPFAM" id="SSF53067">
    <property type="entry name" value="Actin-like ATPase domain"/>
    <property type="match status" value="1"/>
</dbReference>
<dbReference type="InterPro" id="IPR049874">
    <property type="entry name" value="ROK_cs"/>
</dbReference>
<keyword evidence="3" id="KW-1185">Reference proteome</keyword>
<dbReference type="InterPro" id="IPR043129">
    <property type="entry name" value="ATPase_NBD"/>
</dbReference>
<gene>
    <name evidence="2" type="ORF">ACFQ21_01610</name>
</gene>
<sequence length="315" mass="33687">MSKEKNSAAGNESLWGIDLGGTKIEGVILKSVSDPEILFRDRVPTEADQGYEHILGQVKLLVDMMEKTTGIKPNGIGFATPGTLDPKQGVMKNCNTVAMNGKPMKKDLEKILGVKVEMANDADCFALAETRYGVVKERFPDARVVFGVIMGTGVGGGIVIDGKAIVGLQGIAGEWGHNFLDESGGPCYCGKSGCVEMVISGPALQRYYYKETGNNKPLKDIVALAESKVDPTAQKTIQRLIEFFGKSLSVIINILDPDVIVIGGGVGNIDLLYDRGVDSVKKYVFNNRLDTRIVKPSLGDSAGVFGAAFLLADPL</sequence>
<name>A0ABW3JWR1_9BACT</name>
<dbReference type="PANTHER" id="PTHR18964:SF149">
    <property type="entry name" value="BIFUNCTIONAL UDP-N-ACETYLGLUCOSAMINE 2-EPIMERASE_N-ACETYLMANNOSAMINE KINASE"/>
    <property type="match status" value="1"/>
</dbReference>
<dbReference type="PROSITE" id="PS01125">
    <property type="entry name" value="ROK"/>
    <property type="match status" value="1"/>
</dbReference>
<dbReference type="RefSeq" id="WP_377573859.1">
    <property type="nucleotide sequence ID" value="NZ_JBHTKA010000001.1"/>
</dbReference>
<reference evidence="3" key="1">
    <citation type="journal article" date="2019" name="Int. J. Syst. Evol. Microbiol.">
        <title>The Global Catalogue of Microorganisms (GCM) 10K type strain sequencing project: providing services to taxonomists for standard genome sequencing and annotation.</title>
        <authorList>
            <consortium name="The Broad Institute Genomics Platform"/>
            <consortium name="The Broad Institute Genome Sequencing Center for Infectious Disease"/>
            <person name="Wu L."/>
            <person name="Ma J."/>
        </authorList>
    </citation>
    <scope>NUCLEOTIDE SEQUENCE [LARGE SCALE GENOMIC DNA]</scope>
    <source>
        <strain evidence="3">CCUG 58938</strain>
    </source>
</reference>
<evidence type="ECO:0000256" key="1">
    <source>
        <dbReference type="ARBA" id="ARBA00006479"/>
    </source>
</evidence>
<evidence type="ECO:0000313" key="3">
    <source>
        <dbReference type="Proteomes" id="UP001597112"/>
    </source>
</evidence>
<dbReference type="PANTHER" id="PTHR18964">
    <property type="entry name" value="ROK (REPRESSOR, ORF, KINASE) FAMILY"/>
    <property type="match status" value="1"/>
</dbReference>
<organism evidence="2 3">
    <name type="scientific">Ohtaekwangia kribbensis</name>
    <dbReference type="NCBI Taxonomy" id="688913"/>
    <lineage>
        <taxon>Bacteria</taxon>
        <taxon>Pseudomonadati</taxon>
        <taxon>Bacteroidota</taxon>
        <taxon>Cytophagia</taxon>
        <taxon>Cytophagales</taxon>
        <taxon>Fulvivirgaceae</taxon>
        <taxon>Ohtaekwangia</taxon>
    </lineage>
</organism>
<dbReference type="InterPro" id="IPR000600">
    <property type="entry name" value="ROK"/>
</dbReference>
<comment type="caution">
    <text evidence="2">The sequence shown here is derived from an EMBL/GenBank/DDBJ whole genome shotgun (WGS) entry which is preliminary data.</text>
</comment>
<dbReference type="Proteomes" id="UP001597112">
    <property type="component" value="Unassembled WGS sequence"/>
</dbReference>
<dbReference type="Gene3D" id="3.30.420.40">
    <property type="match status" value="2"/>
</dbReference>
<comment type="similarity">
    <text evidence="1">Belongs to the ROK (NagC/XylR) family.</text>
</comment>
<dbReference type="EMBL" id="JBHTKA010000001">
    <property type="protein sequence ID" value="MFD0997974.1"/>
    <property type="molecule type" value="Genomic_DNA"/>
</dbReference>
<accession>A0ABW3JWR1</accession>
<dbReference type="Pfam" id="PF00480">
    <property type="entry name" value="ROK"/>
    <property type="match status" value="1"/>
</dbReference>
<proteinExistence type="inferred from homology"/>
<protein>
    <submittedName>
        <fullName evidence="2">ROK family protein</fullName>
    </submittedName>
</protein>